<dbReference type="EMBL" id="REGN01013560">
    <property type="protein sequence ID" value="RMZ93774.1"/>
    <property type="molecule type" value="Genomic_DNA"/>
</dbReference>
<comment type="caution">
    <text evidence="1">The sequence shown here is derived from an EMBL/GenBank/DDBJ whole genome shotgun (WGS) entry which is preliminary data.</text>
</comment>
<reference evidence="1 2" key="1">
    <citation type="journal article" date="2018" name="Sci. Rep.">
        <title>Genomic signatures of local adaptation to the degree of environmental predictability in rotifers.</title>
        <authorList>
            <person name="Franch-Gras L."/>
            <person name="Hahn C."/>
            <person name="Garcia-Roger E.M."/>
            <person name="Carmona M.J."/>
            <person name="Serra M."/>
            <person name="Gomez A."/>
        </authorList>
    </citation>
    <scope>NUCLEOTIDE SEQUENCE [LARGE SCALE GENOMIC DNA]</scope>
    <source>
        <strain evidence="1">HYR1</strain>
    </source>
</reference>
<keyword evidence="2" id="KW-1185">Reference proteome</keyword>
<name>A0A3M7P519_BRAPC</name>
<dbReference type="Proteomes" id="UP000276133">
    <property type="component" value="Unassembled WGS sequence"/>
</dbReference>
<evidence type="ECO:0000313" key="1">
    <source>
        <dbReference type="EMBL" id="RMZ93774.1"/>
    </source>
</evidence>
<gene>
    <name evidence="1" type="ORF">BpHYR1_044461</name>
</gene>
<organism evidence="1 2">
    <name type="scientific">Brachionus plicatilis</name>
    <name type="common">Marine rotifer</name>
    <name type="synonym">Brachionus muelleri</name>
    <dbReference type="NCBI Taxonomy" id="10195"/>
    <lineage>
        <taxon>Eukaryota</taxon>
        <taxon>Metazoa</taxon>
        <taxon>Spiralia</taxon>
        <taxon>Gnathifera</taxon>
        <taxon>Rotifera</taxon>
        <taxon>Eurotatoria</taxon>
        <taxon>Monogononta</taxon>
        <taxon>Pseudotrocha</taxon>
        <taxon>Ploima</taxon>
        <taxon>Brachionidae</taxon>
        <taxon>Brachionus</taxon>
    </lineage>
</organism>
<dbReference type="AlphaFoldDB" id="A0A3M7P519"/>
<evidence type="ECO:0000313" key="2">
    <source>
        <dbReference type="Proteomes" id="UP000276133"/>
    </source>
</evidence>
<protein>
    <submittedName>
        <fullName evidence="1">Uncharacterized protein</fullName>
    </submittedName>
</protein>
<accession>A0A3M7P519</accession>
<sequence length="219" mass="25631">MIKKTLSRIPRKIITIFKETSKTVYQALLFKNAFPKKIVEIISHGVKVKILGFDRVLGVLGLLLFIHQNLGNKHFDTKYKCSKFLFTKFNLYHCPHRLERNGLTDRIQTIFLMEDYGGSDAIFVVYLVPKMGIWLFGDDSFSKQIQNLFTIMVDSYLNRYFSPKLPIQSFPLVVLNSIKNDFVGKNFGYWMRTDQKFDETLAHIARWCFAWMNSCCNDN</sequence>
<proteinExistence type="predicted"/>